<gene>
    <name evidence="1" type="ORF">UFOVP257_108</name>
</gene>
<evidence type="ECO:0000313" key="1">
    <source>
        <dbReference type="EMBL" id="CAB4133271.1"/>
    </source>
</evidence>
<sequence>MSPLEPNATYIYERADGVTYARKIGDPPDSRIAVGWDYKKDSTFLGMPVKDLAKIVDMMNAARDNPALQDALERAKVIYELSKTDSQTTQHHPV</sequence>
<organism evidence="1">
    <name type="scientific">uncultured Caudovirales phage</name>
    <dbReference type="NCBI Taxonomy" id="2100421"/>
    <lineage>
        <taxon>Viruses</taxon>
        <taxon>Duplodnaviria</taxon>
        <taxon>Heunggongvirae</taxon>
        <taxon>Uroviricota</taxon>
        <taxon>Caudoviricetes</taxon>
        <taxon>Peduoviridae</taxon>
        <taxon>Maltschvirus</taxon>
        <taxon>Maltschvirus maltsch</taxon>
    </lineage>
</organism>
<protein>
    <submittedName>
        <fullName evidence="1">Uncharacterized protein</fullName>
    </submittedName>
</protein>
<dbReference type="EMBL" id="LR796274">
    <property type="protein sequence ID" value="CAB4133271.1"/>
    <property type="molecule type" value="Genomic_DNA"/>
</dbReference>
<accession>A0A6J5LGD8</accession>
<proteinExistence type="predicted"/>
<reference evidence="1" key="1">
    <citation type="submission" date="2020-04" db="EMBL/GenBank/DDBJ databases">
        <authorList>
            <person name="Chiriac C."/>
            <person name="Salcher M."/>
            <person name="Ghai R."/>
            <person name="Kavagutti S V."/>
        </authorList>
    </citation>
    <scope>NUCLEOTIDE SEQUENCE</scope>
</reference>
<name>A0A6J5LGD8_9CAUD</name>